<dbReference type="Proteomes" id="UP000002011">
    <property type="component" value="Chromosome"/>
</dbReference>
<protein>
    <submittedName>
        <fullName evidence="2">Uncharacterized protein</fullName>
    </submittedName>
</protein>
<feature type="transmembrane region" description="Helical" evidence="1">
    <location>
        <begin position="16"/>
        <end position="42"/>
    </location>
</feature>
<sequence>MEEVVVKYNQKFFVHWSYLGILFSGMYISFFTYFQLSATAILTQSRK</sequence>
<dbReference type="HOGENOM" id="CLU_3167375_0_0_10"/>
<dbReference type="KEGG" id="dfe:Dfer_4194"/>
<evidence type="ECO:0000313" key="2">
    <source>
        <dbReference type="EMBL" id="ACT95397.1"/>
    </source>
</evidence>
<evidence type="ECO:0000256" key="1">
    <source>
        <dbReference type="SAM" id="Phobius"/>
    </source>
</evidence>
<proteinExistence type="predicted"/>
<organism evidence="2 3">
    <name type="scientific">Dyadobacter fermentans (strain ATCC 700827 / DSM 18053 / CIP 107007 / KCTC 52180 / NS114)</name>
    <dbReference type="NCBI Taxonomy" id="471854"/>
    <lineage>
        <taxon>Bacteria</taxon>
        <taxon>Pseudomonadati</taxon>
        <taxon>Bacteroidota</taxon>
        <taxon>Cytophagia</taxon>
        <taxon>Cytophagales</taxon>
        <taxon>Spirosomataceae</taxon>
        <taxon>Dyadobacter</taxon>
    </lineage>
</organism>
<evidence type="ECO:0000313" key="3">
    <source>
        <dbReference type="Proteomes" id="UP000002011"/>
    </source>
</evidence>
<dbReference type="EMBL" id="CP001619">
    <property type="protein sequence ID" value="ACT95397.1"/>
    <property type="molecule type" value="Genomic_DNA"/>
</dbReference>
<keyword evidence="3" id="KW-1185">Reference proteome</keyword>
<name>C6W0U2_DYAFD</name>
<keyword evidence="1" id="KW-0812">Transmembrane</keyword>
<keyword evidence="1" id="KW-0472">Membrane</keyword>
<accession>C6W0U2</accession>
<dbReference type="AlphaFoldDB" id="C6W0U2"/>
<reference evidence="2 3" key="1">
    <citation type="journal article" date="2009" name="Stand. Genomic Sci.">
        <title>Complete genome sequence of Dyadobacter fermentans type strain (NS114).</title>
        <authorList>
            <person name="Lang E."/>
            <person name="Lapidus A."/>
            <person name="Chertkov O."/>
            <person name="Brettin T."/>
            <person name="Detter J.C."/>
            <person name="Han C."/>
            <person name="Copeland A."/>
            <person name="Glavina Del Rio T."/>
            <person name="Nolan M."/>
            <person name="Chen F."/>
            <person name="Lucas S."/>
            <person name="Tice H."/>
            <person name="Cheng J.F."/>
            <person name="Land M."/>
            <person name="Hauser L."/>
            <person name="Chang Y.J."/>
            <person name="Jeffries C.D."/>
            <person name="Kopitz M."/>
            <person name="Bruce D."/>
            <person name="Goodwin L."/>
            <person name="Pitluck S."/>
            <person name="Ovchinnikova G."/>
            <person name="Pati A."/>
            <person name="Ivanova N."/>
            <person name="Mavrommatis K."/>
            <person name="Chen A."/>
            <person name="Palaniappan K."/>
            <person name="Chain P."/>
            <person name="Bristow J."/>
            <person name="Eisen J.A."/>
            <person name="Markowitz V."/>
            <person name="Hugenholtz P."/>
            <person name="Goker M."/>
            <person name="Rohde M."/>
            <person name="Kyrpides N.C."/>
            <person name="Klenk H.P."/>
        </authorList>
    </citation>
    <scope>NUCLEOTIDE SEQUENCE [LARGE SCALE GENOMIC DNA]</scope>
    <source>
        <strain evidence="3">ATCC 700827 / DSM 18053 / CIP 107007 / KCTC 52180 / NS114</strain>
    </source>
</reference>
<keyword evidence="1" id="KW-1133">Transmembrane helix</keyword>
<gene>
    <name evidence="2" type="ordered locus">Dfer_4194</name>
</gene>